<sequence length="80" mass="8665">HTHTRSSEQPFLLRRPGSSWGFGALLKGLTSVVVLRVEESTGHSLPPPTIPAGPETQTHNLQVHLRVTSPTLEPLGHDCP</sequence>
<gene>
    <name evidence="1" type="ORF">PDJAM_G00010640</name>
</gene>
<evidence type="ECO:0000313" key="1">
    <source>
        <dbReference type="EMBL" id="MCJ8728948.1"/>
    </source>
</evidence>
<evidence type="ECO:0000313" key="2">
    <source>
        <dbReference type="Proteomes" id="UP000830395"/>
    </source>
</evidence>
<accession>A0ACC5Y030</accession>
<dbReference type="Proteomes" id="UP000830395">
    <property type="component" value="Chromosome 1"/>
</dbReference>
<comment type="caution">
    <text evidence="1">The sequence shown here is derived from an EMBL/GenBank/DDBJ whole genome shotgun (WGS) entry which is preliminary data.</text>
</comment>
<reference evidence="1" key="1">
    <citation type="submission" date="2020-02" db="EMBL/GenBank/DDBJ databases">
        <title>Genome sequencing of the panga catfish, Pangasius djambal.</title>
        <authorList>
            <person name="Wen M."/>
            <person name="Zahm M."/>
            <person name="Roques C."/>
            <person name="Cabau C."/>
            <person name="Klopp C."/>
            <person name="Donnadieu C."/>
            <person name="Jouanno E."/>
            <person name="Avarre J.-C."/>
            <person name="Campet M."/>
            <person name="Ha T."/>
            <person name="Dugue R."/>
            <person name="Lampietro C."/>
            <person name="Louis A."/>
            <person name="Herpin A."/>
            <person name="Echchiki A."/>
            <person name="Berthelot C."/>
            <person name="Parey E."/>
            <person name="Roest-Crollius H."/>
            <person name="Braasch I."/>
            <person name="Postlethwait J.H."/>
            <person name="Bobe J."/>
            <person name="Montfort J."/>
            <person name="Bouchez O."/>
            <person name="Begum T."/>
            <person name="Schartl M."/>
            <person name="Gustiano R."/>
            <person name="Guiguen Y."/>
        </authorList>
    </citation>
    <scope>NUCLEOTIDE SEQUENCE</scope>
    <source>
        <strain evidence="1">Pdj_M5554</strain>
    </source>
</reference>
<dbReference type="EMBL" id="CM040975">
    <property type="protein sequence ID" value="MCJ8728948.1"/>
    <property type="molecule type" value="Genomic_DNA"/>
</dbReference>
<keyword evidence="2" id="KW-1185">Reference proteome</keyword>
<proteinExistence type="predicted"/>
<feature type="non-terminal residue" evidence="1">
    <location>
        <position position="1"/>
    </location>
</feature>
<protein>
    <submittedName>
        <fullName evidence="1">Uncharacterized protein</fullName>
    </submittedName>
</protein>
<name>A0ACC5Y030_9TELE</name>
<feature type="non-terminal residue" evidence="1">
    <location>
        <position position="80"/>
    </location>
</feature>
<organism evidence="1 2">
    <name type="scientific">Pangasius djambal</name>
    <dbReference type="NCBI Taxonomy" id="1691987"/>
    <lineage>
        <taxon>Eukaryota</taxon>
        <taxon>Metazoa</taxon>
        <taxon>Chordata</taxon>
        <taxon>Craniata</taxon>
        <taxon>Vertebrata</taxon>
        <taxon>Euteleostomi</taxon>
        <taxon>Actinopterygii</taxon>
        <taxon>Neopterygii</taxon>
        <taxon>Teleostei</taxon>
        <taxon>Ostariophysi</taxon>
        <taxon>Siluriformes</taxon>
        <taxon>Pangasiidae</taxon>
        <taxon>Pangasius</taxon>
    </lineage>
</organism>